<dbReference type="Gene3D" id="3.40.50.720">
    <property type="entry name" value="NAD(P)-binding Rossmann-like Domain"/>
    <property type="match status" value="1"/>
</dbReference>
<dbReference type="PANTHER" id="PTHR48079:SF6">
    <property type="entry name" value="NAD(P)-BINDING DOMAIN-CONTAINING PROTEIN-RELATED"/>
    <property type="match status" value="1"/>
</dbReference>
<dbReference type="EMBL" id="JACIBU010000001">
    <property type="protein sequence ID" value="MBB3677146.1"/>
    <property type="molecule type" value="Genomic_DNA"/>
</dbReference>
<sequence length="308" mass="30649">MTVPDIEERTMRVLVTGASGLIGSAVVPELLSAGHSVVGLARSAVAADAVAATGAQVLPGSLEDVDGLRAAATVVDGVVHLAADPDGHRSARAAVVEARAIEALGAGLAGSGGPLVVAAALLGLAPGRPVTERDPAPAHRLGASPRVLGAAAALALAGRGVRASVVRFAPAVHDGARRGVVGELVGTARARGVSGYLGDGSQRWPALHLADAARLVRLAAEGAPAGSVLHGVAEEGVPLRVVAEEIGRHLGLPVAQVPAAHFGRLGGELAVDAPASSVLTQQLLGWRPTRPGLLADLGRWSTDLAAAR</sequence>
<dbReference type="InterPro" id="IPR036291">
    <property type="entry name" value="NAD(P)-bd_dom_sf"/>
</dbReference>
<evidence type="ECO:0000259" key="1">
    <source>
        <dbReference type="Pfam" id="PF01370"/>
    </source>
</evidence>
<evidence type="ECO:0000313" key="2">
    <source>
        <dbReference type="EMBL" id="MBB3677146.1"/>
    </source>
</evidence>
<dbReference type="GO" id="GO:0005737">
    <property type="term" value="C:cytoplasm"/>
    <property type="evidence" value="ECO:0007669"/>
    <property type="project" value="TreeGrafter"/>
</dbReference>
<dbReference type="RefSeq" id="WP_246405490.1">
    <property type="nucleotide sequence ID" value="NZ_JACIBU010000001.1"/>
</dbReference>
<dbReference type="GO" id="GO:0004029">
    <property type="term" value="F:aldehyde dehydrogenase (NAD+) activity"/>
    <property type="evidence" value="ECO:0007669"/>
    <property type="project" value="TreeGrafter"/>
</dbReference>
<dbReference type="Pfam" id="PF01370">
    <property type="entry name" value="Epimerase"/>
    <property type="match status" value="1"/>
</dbReference>
<feature type="domain" description="NAD-dependent epimerase/dehydratase" evidence="1">
    <location>
        <begin position="13"/>
        <end position="92"/>
    </location>
</feature>
<organism evidence="2 3">
    <name type="scientific">Modestobacter versicolor</name>
    <dbReference type="NCBI Taxonomy" id="429133"/>
    <lineage>
        <taxon>Bacteria</taxon>
        <taxon>Bacillati</taxon>
        <taxon>Actinomycetota</taxon>
        <taxon>Actinomycetes</taxon>
        <taxon>Geodermatophilales</taxon>
        <taxon>Geodermatophilaceae</taxon>
        <taxon>Modestobacter</taxon>
    </lineage>
</organism>
<name>A0A839Y702_9ACTN</name>
<dbReference type="InterPro" id="IPR051783">
    <property type="entry name" value="NAD(P)-dependent_oxidoreduct"/>
</dbReference>
<accession>A0A839Y702</accession>
<comment type="caution">
    <text evidence="2">The sequence shown here is derived from an EMBL/GenBank/DDBJ whole genome shotgun (WGS) entry which is preliminary data.</text>
</comment>
<dbReference type="InterPro" id="IPR001509">
    <property type="entry name" value="Epimerase_deHydtase"/>
</dbReference>
<reference evidence="2 3" key="1">
    <citation type="submission" date="2020-08" db="EMBL/GenBank/DDBJ databases">
        <title>Sequencing the genomes of 1000 actinobacteria strains.</title>
        <authorList>
            <person name="Klenk H.-P."/>
        </authorList>
    </citation>
    <scope>NUCLEOTIDE SEQUENCE [LARGE SCALE GENOMIC DNA]</scope>
    <source>
        <strain evidence="2 3">DSM 16678</strain>
    </source>
</reference>
<evidence type="ECO:0000313" key="3">
    <source>
        <dbReference type="Proteomes" id="UP000580718"/>
    </source>
</evidence>
<dbReference type="PANTHER" id="PTHR48079">
    <property type="entry name" value="PROTEIN YEEZ"/>
    <property type="match status" value="1"/>
</dbReference>
<dbReference type="SUPFAM" id="SSF51735">
    <property type="entry name" value="NAD(P)-binding Rossmann-fold domains"/>
    <property type="match status" value="1"/>
</dbReference>
<dbReference type="Proteomes" id="UP000580718">
    <property type="component" value="Unassembled WGS sequence"/>
</dbReference>
<proteinExistence type="predicted"/>
<protein>
    <submittedName>
        <fullName evidence="2">Nucleoside-diphosphate-sugar epimerase</fullName>
    </submittedName>
</protein>
<dbReference type="AlphaFoldDB" id="A0A839Y702"/>
<gene>
    <name evidence="2" type="ORF">FHX36_002881</name>
</gene>